<evidence type="ECO:0000313" key="1">
    <source>
        <dbReference type="EMBL" id="AQP38433.1"/>
    </source>
</evidence>
<dbReference type="Proteomes" id="UP000188159">
    <property type="component" value="Chromosome"/>
</dbReference>
<reference evidence="1 2" key="1">
    <citation type="journal article" date="2016" name="Sci. Rep.">
        <title>Accelerated dysbiosis of gut microbiota during aggravation of DSS-induced colitis by a butyrate-producing bacterium.</title>
        <authorList>
            <person name="Zhang Q."/>
            <person name="Wu Y."/>
            <person name="Wang J."/>
            <person name="Wu G."/>
            <person name="Long W."/>
            <person name="Xue Z."/>
            <person name="Wang L."/>
            <person name="Zhang X."/>
            <person name="Pang X."/>
            <person name="Zhao Y."/>
            <person name="Zhao L."/>
            <person name="Zhang C."/>
        </authorList>
    </citation>
    <scope>NUCLEOTIDE SEQUENCE [LARGE SCALE GENOMIC DNA]</scope>
    <source>
        <strain evidence="1 2">BPB5</strain>
    </source>
</reference>
<dbReference type="EMBL" id="CP012098">
    <property type="protein sequence ID" value="AQP38433.1"/>
    <property type="molecule type" value="Genomic_DNA"/>
</dbReference>
<gene>
    <name evidence="1" type="ORF">DO83_01540</name>
</gene>
<evidence type="ECO:0000313" key="2">
    <source>
        <dbReference type="Proteomes" id="UP000188159"/>
    </source>
</evidence>
<accession>A0A1Q2C3X2</accession>
<protein>
    <submittedName>
        <fullName evidence="1">Uncharacterized protein</fullName>
    </submittedName>
</protein>
<dbReference type="RefSeq" id="WP_077325327.1">
    <property type="nucleotide sequence ID" value="NZ_CP012098.1"/>
</dbReference>
<name>A0A1Q2C3X2_ANAHA</name>
<dbReference type="AlphaFoldDB" id="A0A1Q2C3X2"/>
<sequence length="120" mass="13831">MTEQKEQEIVDRVEKRVLEKLEKSVCKEDTQKVLQEPRNKWFKDANGSGTDSLMANALGNSFVAWSAWEQIRRLTCVACGKKYVRQLTEDDHAEEVCEEICQTIYDIAMMRKKDGQNGEA</sequence>
<proteinExistence type="predicted"/>
<organism evidence="1 2">
    <name type="scientific">Anaerostipes hadrus</name>
    <dbReference type="NCBI Taxonomy" id="649756"/>
    <lineage>
        <taxon>Bacteria</taxon>
        <taxon>Bacillati</taxon>
        <taxon>Bacillota</taxon>
        <taxon>Clostridia</taxon>
        <taxon>Lachnospirales</taxon>
        <taxon>Lachnospiraceae</taxon>
        <taxon>Anaerostipes</taxon>
    </lineage>
</organism>